<dbReference type="InterPro" id="IPR037401">
    <property type="entry name" value="SnoaL-like"/>
</dbReference>
<sequence length="173" mass="19253">MPEPRTPHQLLERSQELFLRKDLDAFADLFAEDGTHELPFAPPGVPAYLRGREPIRRYLTSITSTPLEIKEFRNQVVHDTADPEVIIAEYEAAGVVTATGRPYSVRYVQLLRARAGEIVTWRDYWSPLDGVRALGLRGLLPVIVQTIRARIARGRQATSGASVFPASSTMPGT</sequence>
<evidence type="ECO:0000313" key="2">
    <source>
        <dbReference type="EMBL" id="NYE72312.1"/>
    </source>
</evidence>
<dbReference type="SUPFAM" id="SSF54427">
    <property type="entry name" value="NTF2-like"/>
    <property type="match status" value="1"/>
</dbReference>
<evidence type="ECO:0000313" key="3">
    <source>
        <dbReference type="Proteomes" id="UP000569914"/>
    </source>
</evidence>
<keyword evidence="3" id="KW-1185">Reference proteome</keyword>
<dbReference type="Proteomes" id="UP000569914">
    <property type="component" value="Unassembled WGS sequence"/>
</dbReference>
<reference evidence="2 3" key="1">
    <citation type="submission" date="2020-07" db="EMBL/GenBank/DDBJ databases">
        <title>Sequencing the genomes of 1000 actinobacteria strains.</title>
        <authorList>
            <person name="Klenk H.-P."/>
        </authorList>
    </citation>
    <scope>NUCLEOTIDE SEQUENCE [LARGE SCALE GENOMIC DNA]</scope>
    <source>
        <strain evidence="2 3">DSM 22083</strain>
    </source>
</reference>
<comment type="caution">
    <text evidence="2">The sequence shown here is derived from an EMBL/GenBank/DDBJ whole genome shotgun (WGS) entry which is preliminary data.</text>
</comment>
<feature type="domain" description="SnoaL-like" evidence="1">
    <location>
        <begin position="12"/>
        <end position="120"/>
    </location>
</feature>
<dbReference type="RefSeq" id="WP_179753029.1">
    <property type="nucleotide sequence ID" value="NZ_JACCBU010000001.1"/>
</dbReference>
<dbReference type="Gene3D" id="3.10.450.50">
    <property type="match status" value="1"/>
</dbReference>
<protein>
    <recommendedName>
        <fullName evidence="1">SnoaL-like domain-containing protein</fullName>
    </recommendedName>
</protein>
<evidence type="ECO:0000259" key="1">
    <source>
        <dbReference type="Pfam" id="PF12680"/>
    </source>
</evidence>
<proteinExistence type="predicted"/>
<dbReference type="InterPro" id="IPR032710">
    <property type="entry name" value="NTF2-like_dom_sf"/>
</dbReference>
<dbReference type="Pfam" id="PF12680">
    <property type="entry name" value="SnoaL_2"/>
    <property type="match status" value="1"/>
</dbReference>
<accession>A0A7Y9I8T4</accession>
<dbReference type="AlphaFoldDB" id="A0A7Y9I8T4"/>
<name>A0A7Y9I8T4_9ACTN</name>
<dbReference type="EMBL" id="JACCBU010000001">
    <property type="protein sequence ID" value="NYE72312.1"/>
    <property type="molecule type" value="Genomic_DNA"/>
</dbReference>
<gene>
    <name evidence="2" type="ORF">BKA15_003641</name>
</gene>
<organism evidence="2 3">
    <name type="scientific">Microlunatus parietis</name>
    <dbReference type="NCBI Taxonomy" id="682979"/>
    <lineage>
        <taxon>Bacteria</taxon>
        <taxon>Bacillati</taxon>
        <taxon>Actinomycetota</taxon>
        <taxon>Actinomycetes</taxon>
        <taxon>Propionibacteriales</taxon>
        <taxon>Propionibacteriaceae</taxon>
        <taxon>Microlunatus</taxon>
    </lineage>
</organism>